<evidence type="ECO:0000313" key="3">
    <source>
        <dbReference type="Proteomes" id="UP000290289"/>
    </source>
</evidence>
<accession>A0A498I574</accession>
<organism evidence="2 3">
    <name type="scientific">Malus domestica</name>
    <name type="common">Apple</name>
    <name type="synonym">Pyrus malus</name>
    <dbReference type="NCBI Taxonomy" id="3750"/>
    <lineage>
        <taxon>Eukaryota</taxon>
        <taxon>Viridiplantae</taxon>
        <taxon>Streptophyta</taxon>
        <taxon>Embryophyta</taxon>
        <taxon>Tracheophyta</taxon>
        <taxon>Spermatophyta</taxon>
        <taxon>Magnoliopsida</taxon>
        <taxon>eudicotyledons</taxon>
        <taxon>Gunneridae</taxon>
        <taxon>Pentapetalae</taxon>
        <taxon>rosids</taxon>
        <taxon>fabids</taxon>
        <taxon>Rosales</taxon>
        <taxon>Rosaceae</taxon>
        <taxon>Amygdaloideae</taxon>
        <taxon>Maleae</taxon>
        <taxon>Malus</taxon>
    </lineage>
</organism>
<name>A0A498I574_MALDO</name>
<sequence>MKEKIYSRSDLRCSKTLRFCASTFGAVCGKQHEKLCWFSFIFSSHHHETSPHSTVNLQKPKQTKPQTPTLLHPHSTGP</sequence>
<feature type="region of interest" description="Disordered" evidence="1">
    <location>
        <begin position="47"/>
        <end position="78"/>
    </location>
</feature>
<comment type="caution">
    <text evidence="2">The sequence shown here is derived from an EMBL/GenBank/DDBJ whole genome shotgun (WGS) entry which is preliminary data.</text>
</comment>
<protein>
    <submittedName>
        <fullName evidence="2">Uncharacterized protein</fullName>
    </submittedName>
</protein>
<gene>
    <name evidence="2" type="ORF">DVH24_002174</name>
</gene>
<feature type="compositionally biased region" description="Low complexity" evidence="1">
    <location>
        <begin position="51"/>
        <end position="71"/>
    </location>
</feature>
<keyword evidence="3" id="KW-1185">Reference proteome</keyword>
<proteinExistence type="predicted"/>
<evidence type="ECO:0000256" key="1">
    <source>
        <dbReference type="SAM" id="MobiDB-lite"/>
    </source>
</evidence>
<dbReference type="EMBL" id="RDQH01000339">
    <property type="protein sequence ID" value="RXH78656.1"/>
    <property type="molecule type" value="Genomic_DNA"/>
</dbReference>
<dbReference type="Proteomes" id="UP000290289">
    <property type="component" value="Chromosome 13"/>
</dbReference>
<reference evidence="2 3" key="1">
    <citation type="submission" date="2018-10" db="EMBL/GenBank/DDBJ databases">
        <title>A high-quality apple genome assembly.</title>
        <authorList>
            <person name="Hu J."/>
        </authorList>
    </citation>
    <scope>NUCLEOTIDE SEQUENCE [LARGE SCALE GENOMIC DNA]</scope>
    <source>
        <strain evidence="3">cv. HFTH1</strain>
        <tissue evidence="2">Young leaf</tissue>
    </source>
</reference>
<dbReference type="AlphaFoldDB" id="A0A498I574"/>
<evidence type="ECO:0000313" key="2">
    <source>
        <dbReference type="EMBL" id="RXH78656.1"/>
    </source>
</evidence>